<organism evidence="2">
    <name type="scientific">Salpingoeca rosetta (strain ATCC 50818 / BSB-021)</name>
    <dbReference type="NCBI Taxonomy" id="946362"/>
    <lineage>
        <taxon>Eukaryota</taxon>
        <taxon>Choanoflagellata</taxon>
        <taxon>Craspedida</taxon>
        <taxon>Salpingoecidae</taxon>
        <taxon>Salpingoeca</taxon>
    </lineage>
</organism>
<dbReference type="GeneID" id="16075335"/>
<dbReference type="InterPro" id="IPR015943">
    <property type="entry name" value="WD40/YVTN_repeat-like_dom_sf"/>
</dbReference>
<dbReference type="Pfam" id="PF06739">
    <property type="entry name" value="SBBP"/>
    <property type="match status" value="1"/>
</dbReference>
<dbReference type="PANTHER" id="PTHR35580">
    <property type="entry name" value="CELL SURFACE GLYCOPROTEIN (S-LAYER PROTEIN)-LIKE PROTEIN"/>
    <property type="match status" value="1"/>
</dbReference>
<reference evidence="1" key="1">
    <citation type="submission" date="2009-08" db="EMBL/GenBank/DDBJ databases">
        <title>Annotation of Salpingoeca rosetta.</title>
        <authorList>
            <consortium name="The Broad Institute Genome Sequencing Platform"/>
            <person name="Russ C."/>
            <person name="Cuomo C."/>
            <person name="Burger G."/>
            <person name="Gray M.W."/>
            <person name="Holland P.W.H."/>
            <person name="King N."/>
            <person name="Lang F.B.F."/>
            <person name="Roger A.J."/>
            <person name="Ruiz-Trillo I."/>
            <person name="Young S.K."/>
            <person name="Zeng Q."/>
            <person name="Gargeya S."/>
            <person name="Alvarado L."/>
            <person name="Berlin A."/>
            <person name="Chapman S.B."/>
            <person name="Chen Z."/>
            <person name="Freedman E."/>
            <person name="Gellesch M."/>
            <person name="Goldberg J."/>
            <person name="Griggs A."/>
            <person name="Gujja S."/>
            <person name="Heilman E."/>
            <person name="Heiman D."/>
            <person name="Howarth C."/>
            <person name="Mehta T."/>
            <person name="Neiman D."/>
            <person name="Pearson M."/>
            <person name="Roberts A."/>
            <person name="Saif S."/>
            <person name="Shea T."/>
            <person name="Shenoy N."/>
            <person name="Sisk P."/>
            <person name="Stolte C."/>
            <person name="Sykes S."/>
            <person name="White J."/>
            <person name="Yandava C."/>
            <person name="Haas B."/>
            <person name="Nusbaum C."/>
            <person name="Birren B."/>
        </authorList>
    </citation>
    <scope>NUCLEOTIDE SEQUENCE [LARGE SCALE GENOMIC DNA]</scope>
    <source>
        <strain evidence="1">ATCC 50818</strain>
    </source>
</reference>
<proteinExistence type="predicted"/>
<accession>F2U826</accession>
<keyword evidence="2" id="KW-1185">Reference proteome</keyword>
<dbReference type="KEGG" id="sre:PTSG_04662"/>
<dbReference type="RefSeq" id="XP_004994753.1">
    <property type="nucleotide sequence ID" value="XM_004994696.1"/>
</dbReference>
<dbReference type="InterPro" id="IPR052918">
    <property type="entry name" value="Motility_Chemotaxis_Reg"/>
</dbReference>
<evidence type="ECO:0000313" key="1">
    <source>
        <dbReference type="EMBL" id="EGD72931.1"/>
    </source>
</evidence>
<dbReference type="SUPFAM" id="SSF50998">
    <property type="entry name" value="Quinoprotein alcohol dehydrogenase-like"/>
    <property type="match status" value="1"/>
</dbReference>
<dbReference type="EMBL" id="GL832964">
    <property type="protein sequence ID" value="EGD72931.1"/>
    <property type="molecule type" value="Genomic_DNA"/>
</dbReference>
<dbReference type="AlphaFoldDB" id="F2U826"/>
<name>F2U826_SALR5</name>
<gene>
    <name evidence="1" type="ORF">PTSG_04662</name>
</gene>
<dbReference type="OrthoDB" id="10676385at2759"/>
<dbReference type="PANTHER" id="PTHR35580:SF1">
    <property type="entry name" value="PHYTASE-LIKE DOMAIN-CONTAINING PROTEIN"/>
    <property type="match status" value="1"/>
</dbReference>
<evidence type="ECO:0000313" key="2">
    <source>
        <dbReference type="Proteomes" id="UP000007799"/>
    </source>
</evidence>
<dbReference type="Gene3D" id="2.130.10.10">
    <property type="entry name" value="YVTN repeat-like/Quinoprotein amine dehydrogenase"/>
    <property type="match status" value="1"/>
</dbReference>
<dbReference type="InterPro" id="IPR010620">
    <property type="entry name" value="SBBP_repeat"/>
</dbReference>
<dbReference type="Proteomes" id="UP000007799">
    <property type="component" value="Unassembled WGS sequence"/>
</dbReference>
<dbReference type="InParanoid" id="F2U826"/>
<protein>
    <submittedName>
        <fullName evidence="1">Uncharacterized protein</fullName>
    </submittedName>
</protein>
<dbReference type="InterPro" id="IPR011047">
    <property type="entry name" value="Quinoprotein_ADH-like_sf"/>
</dbReference>
<sequence>MLGVDAAGGDGRTASIELVDTGGEEPDLVITTHAPNSTVFFNQASVSNVAAAMDSVSEGQAAFAMQQQQDGDLFDTLADARVGDTRSALSQATADILSRLESRGIDLPPLGVSQWSTLAQTSPTGAVIGAEGSILFLSGSTGDALVTGQSSHGKTDAFVAAVHPRTAKPTWITQLGTGEFDTATSVALDASRGRVFISGVVGNKAALPGHTSRGNSDIFAACLDAATGEVLWTQQLGTSEYDRADAIAVLPSTGDVVVTGSVRGSLPNHSISGISDVAVARLSGNNGSVMWTQQFGTNGFDSGLALAVPPSPGKDDRFYLAAAVEGPLEPNLPYGGGTDIAILCMDSSDGEALWIQQLGSSGADTPYGLTLDPSGVVLYVAAETTGSLGSDGYPGTRDAVVAKLNAVTGAVSWVQQYGSTSSDKAVAVLVDGNDASRLYAAMQTTNFRSTTPDNYKTTVVRLDASNGDMTQTRVIGSGSDSPTTATWAAGNTIIVVGSTRTPFFGWPTPGGVPTSGVPSANFASNPYLAAFFAT</sequence>